<protein>
    <submittedName>
        <fullName evidence="1">Uncharacterized protein</fullName>
    </submittedName>
</protein>
<comment type="caution">
    <text evidence="1">The sequence shown here is derived from an EMBL/GenBank/DDBJ whole genome shotgun (WGS) entry which is preliminary data.</text>
</comment>
<dbReference type="Proteomes" id="UP000012099">
    <property type="component" value="Unassembled WGS sequence"/>
</dbReference>
<evidence type="ECO:0000313" key="1">
    <source>
        <dbReference type="EMBL" id="EMM99636.1"/>
    </source>
</evidence>
<reference evidence="1 2" key="1">
    <citation type="submission" date="2013-01" db="EMBL/GenBank/DDBJ databases">
        <authorList>
            <person name="Harkins D.M."/>
            <person name="Durkin A.S."/>
            <person name="Brinkac L.M."/>
            <person name="Haft D.H."/>
            <person name="Selengut J.D."/>
            <person name="Sanka R."/>
            <person name="DePew J."/>
            <person name="Purushe J."/>
            <person name="Whelen A.C."/>
            <person name="Vinetz J.M."/>
            <person name="Sutton G.G."/>
            <person name="Nierman W.C."/>
            <person name="Fouts D.E."/>
        </authorList>
    </citation>
    <scope>NUCLEOTIDE SEQUENCE [LARGE SCALE GENOMIC DNA]</scope>
    <source>
        <strain evidence="1 2">2007001578</strain>
    </source>
</reference>
<name>A0ABP2T5T7_9LEPT</name>
<keyword evidence="2" id="KW-1185">Reference proteome</keyword>
<organism evidence="1 2">
    <name type="scientific">Leptospira noguchii str. 2007001578</name>
    <dbReference type="NCBI Taxonomy" id="1049974"/>
    <lineage>
        <taxon>Bacteria</taxon>
        <taxon>Pseudomonadati</taxon>
        <taxon>Spirochaetota</taxon>
        <taxon>Spirochaetia</taxon>
        <taxon>Leptospirales</taxon>
        <taxon>Leptospiraceae</taxon>
        <taxon>Leptospira</taxon>
    </lineage>
</organism>
<proteinExistence type="predicted"/>
<evidence type="ECO:0000313" key="2">
    <source>
        <dbReference type="Proteomes" id="UP000012099"/>
    </source>
</evidence>
<dbReference type="EMBL" id="AHMH02000112">
    <property type="protein sequence ID" value="EMM99636.1"/>
    <property type="molecule type" value="Genomic_DNA"/>
</dbReference>
<gene>
    <name evidence="1" type="ORF">LEP1GSC035_1551</name>
</gene>
<accession>A0ABP2T5T7</accession>
<sequence>MRETQEDLNKMGFVNEELEAKLELLSLYEKKLKEPELSEDEFKEILEDILRNELEGLTEELVRVSSRYNGVSKYVELVCSYFNGETKPLIETFTIVDAPVLYFLISNLKWSLDEFPDVSLLIATLKYHVRTQVYVEDKNVRKEYIRLYRLSILHALGILVGLGDALDLETFEKDEDLKKLMIFWNYEILDQFSKIYETRQKSPYYKKLGWFKRWAIHGYLSDIKEALYEYQSKKMDLEEKSAKVKGGNTYKKKKRKK</sequence>